<gene>
    <name evidence="12" type="ORF">ERUC_LOCUS17457</name>
</gene>
<proteinExistence type="inferred from homology"/>
<dbReference type="Proteomes" id="UP001642260">
    <property type="component" value="Unassembled WGS sequence"/>
</dbReference>
<reference evidence="12 13" key="1">
    <citation type="submission" date="2022-03" db="EMBL/GenBank/DDBJ databases">
        <authorList>
            <person name="Macdonald S."/>
            <person name="Ahmed S."/>
            <person name="Newling K."/>
        </authorList>
    </citation>
    <scope>NUCLEOTIDE SEQUENCE [LARGE SCALE GENOMIC DNA]</scope>
</reference>
<dbReference type="SMART" id="SM00386">
    <property type="entry name" value="HAT"/>
    <property type="match status" value="7"/>
</dbReference>
<evidence type="ECO:0000313" key="13">
    <source>
        <dbReference type="Proteomes" id="UP001642260"/>
    </source>
</evidence>
<dbReference type="InterPro" id="IPR045075">
    <property type="entry name" value="Syf1-like"/>
</dbReference>
<name>A0ABC8K1M1_ERUVS</name>
<dbReference type="InterPro" id="IPR055433">
    <property type="entry name" value="HAT_Syf1-like_N"/>
</dbReference>
<evidence type="ECO:0000256" key="2">
    <source>
        <dbReference type="ARBA" id="ARBA00008644"/>
    </source>
</evidence>
<evidence type="ECO:0000259" key="9">
    <source>
        <dbReference type="Pfam" id="PF23220"/>
    </source>
</evidence>
<dbReference type="FunFam" id="1.25.40.10:FF:000137">
    <property type="entry name" value="Pre-mRNA-splicing factor syf1"/>
    <property type="match status" value="1"/>
</dbReference>
<dbReference type="GO" id="GO:0008380">
    <property type="term" value="P:RNA splicing"/>
    <property type="evidence" value="ECO:0007669"/>
    <property type="project" value="UniProtKB-KW"/>
</dbReference>
<evidence type="ECO:0000256" key="1">
    <source>
        <dbReference type="ARBA" id="ARBA00004123"/>
    </source>
</evidence>
<evidence type="ECO:0008006" key="14">
    <source>
        <dbReference type="Google" id="ProtNLM"/>
    </source>
</evidence>
<evidence type="ECO:0000256" key="7">
    <source>
        <dbReference type="ARBA" id="ARBA00023242"/>
    </source>
</evidence>
<feature type="domain" description="Pre-mRNA-splicing factor SYF1 central HAT repeats" evidence="9">
    <location>
        <begin position="283"/>
        <end position="324"/>
    </location>
</feature>
<comment type="similarity">
    <text evidence="2">Belongs to the crooked-neck family.</text>
</comment>
<dbReference type="Pfam" id="PF23233">
    <property type="entry name" value="HAT_Syf1_CNRKL1_N"/>
    <property type="match status" value="1"/>
</dbReference>
<evidence type="ECO:0000256" key="4">
    <source>
        <dbReference type="ARBA" id="ARBA00022728"/>
    </source>
</evidence>
<keyword evidence="13" id="KW-1185">Reference proteome</keyword>
<feature type="domain" description="Pre-mRNA-splicing factor SYF1 central HAT repeats" evidence="9">
    <location>
        <begin position="198"/>
        <end position="260"/>
    </location>
</feature>
<dbReference type="InterPro" id="IPR056350">
    <property type="entry name" value="HAT_Syf1_central"/>
</dbReference>
<feature type="domain" description="Pre-mRNA-splicing factor Syf1-like N-terminal HAT-repeats" evidence="11">
    <location>
        <begin position="10"/>
        <end position="169"/>
    </location>
</feature>
<dbReference type="InterPro" id="IPR055430">
    <property type="entry name" value="HAT_Syf1_CNRKL1_C"/>
</dbReference>
<dbReference type="Pfam" id="PF23220">
    <property type="entry name" value="HAT_Syf1_M"/>
    <property type="match status" value="2"/>
</dbReference>
<sequence>MASTIFPSSEDLVHEKLVKRNPKSLQRWWSYLISKSHSPFNERLVIYERALKALPDSYMLWESYLGEHLDTVKDLEVTHPQYDFLNDAFERSLVTMHHMPTIWLMYLETLTAQKLIARAHETFDRAFSSLHVTQHGRIWEAYLVFVSHQESVSLETKLSVYRRCLEYDPVTHVEDFVEILLKYCRWEEAAETLANVLSGLDVDGIIRGGIGKFIDEVGVFWTSLADYYIRKNMVEKARDVYEEGMMKVVTMKDFNVIYDVSRFDVAKKMDLDEDDEEEDANVVANSVLLRQNPHDVEQWHHRVKLFEGDVEKQILIYTEAVKAVETMKEVGESPHTLFVAFAKLYETENDLVNARAVFEKAVQVNYKDVDHVACVWCEWAEMEVRHKNFKGALELMRRATSSPWPEAPWIEPEQAHMELYKSLRLWSLYVTLEESVGTLESTRAAYERIMELRIATPLIILNYAKLLEKNDYFEEAFKVYERGVNMFKYPHVKDIWVTYLTRFVERYGKTKVERARELFDNVVSMVNSSDETKRAMEIYKEAMRKVGDGKKLEMYEMCIVRVAELFGVEETREIFKEAVESSSGVLDDDVKMMCVMFAEMERSVGEIDRARDIYRYASQFGDNRVVWEKWDEMETEHGNEDTYRDMLSVKQTVSGSGLRPVKNSRSGSPFETLSTSPVKKMRTL</sequence>
<evidence type="ECO:0000256" key="6">
    <source>
        <dbReference type="ARBA" id="ARBA00023187"/>
    </source>
</evidence>
<dbReference type="SUPFAM" id="SSF48452">
    <property type="entry name" value="TPR-like"/>
    <property type="match status" value="3"/>
</dbReference>
<evidence type="ECO:0000259" key="11">
    <source>
        <dbReference type="Pfam" id="PF23233"/>
    </source>
</evidence>
<dbReference type="GO" id="GO:0005681">
    <property type="term" value="C:spliceosomal complex"/>
    <property type="evidence" value="ECO:0007669"/>
    <property type="project" value="UniProtKB-KW"/>
</dbReference>
<keyword evidence="7" id="KW-0539">Nucleus</keyword>
<evidence type="ECO:0000256" key="8">
    <source>
        <dbReference type="SAM" id="MobiDB-lite"/>
    </source>
</evidence>
<comment type="subcellular location">
    <subcellularLocation>
        <location evidence="1">Nucleus</location>
    </subcellularLocation>
</comment>
<dbReference type="GO" id="GO:0006397">
    <property type="term" value="P:mRNA processing"/>
    <property type="evidence" value="ECO:0007669"/>
    <property type="project" value="UniProtKB-KW"/>
</dbReference>
<feature type="compositionally biased region" description="Polar residues" evidence="8">
    <location>
        <begin position="663"/>
        <end position="677"/>
    </location>
</feature>
<dbReference type="InterPro" id="IPR003107">
    <property type="entry name" value="HAT"/>
</dbReference>
<feature type="domain" description="Pre-mRNA-splicing factor Syf1/CRNKL1-like C-terminal HAT-repeats" evidence="10">
    <location>
        <begin position="333"/>
        <end position="655"/>
    </location>
</feature>
<keyword evidence="6" id="KW-0508">mRNA splicing</keyword>
<keyword evidence="5" id="KW-0677">Repeat</keyword>
<evidence type="ECO:0000256" key="5">
    <source>
        <dbReference type="ARBA" id="ARBA00022737"/>
    </source>
</evidence>
<dbReference type="Gene3D" id="1.25.40.10">
    <property type="entry name" value="Tetratricopeptide repeat domain"/>
    <property type="match status" value="3"/>
</dbReference>
<comment type="caution">
    <text evidence="12">The sequence shown here is derived from an EMBL/GenBank/DDBJ whole genome shotgun (WGS) entry which is preliminary data.</text>
</comment>
<evidence type="ECO:0000259" key="10">
    <source>
        <dbReference type="Pfam" id="PF23231"/>
    </source>
</evidence>
<keyword evidence="3" id="KW-0507">mRNA processing</keyword>
<dbReference type="PANTHER" id="PTHR11246:SF5">
    <property type="entry name" value="PRE-MRNA-SPLICING FACTOR SYF1"/>
    <property type="match status" value="1"/>
</dbReference>
<keyword evidence="4" id="KW-0747">Spliceosome</keyword>
<dbReference type="Pfam" id="PF23231">
    <property type="entry name" value="HAT_Syf1_CNRKL1_C"/>
    <property type="match status" value="1"/>
</dbReference>
<dbReference type="EMBL" id="CAKOAT010161266">
    <property type="protein sequence ID" value="CAH8348778.1"/>
    <property type="molecule type" value="Genomic_DNA"/>
</dbReference>
<accession>A0ABC8K1M1</accession>
<evidence type="ECO:0000256" key="3">
    <source>
        <dbReference type="ARBA" id="ARBA00022664"/>
    </source>
</evidence>
<dbReference type="AlphaFoldDB" id="A0ABC8K1M1"/>
<feature type="region of interest" description="Disordered" evidence="8">
    <location>
        <begin position="655"/>
        <end position="684"/>
    </location>
</feature>
<dbReference type="InterPro" id="IPR011990">
    <property type="entry name" value="TPR-like_helical_dom_sf"/>
</dbReference>
<evidence type="ECO:0000313" key="12">
    <source>
        <dbReference type="EMBL" id="CAH8348778.1"/>
    </source>
</evidence>
<protein>
    <recommendedName>
        <fullName evidence="14">Pre-mRNA-splicing factor SYF1</fullName>
    </recommendedName>
</protein>
<organism evidence="12 13">
    <name type="scientific">Eruca vesicaria subsp. sativa</name>
    <name type="common">Garden rocket</name>
    <name type="synonym">Eruca sativa</name>
    <dbReference type="NCBI Taxonomy" id="29727"/>
    <lineage>
        <taxon>Eukaryota</taxon>
        <taxon>Viridiplantae</taxon>
        <taxon>Streptophyta</taxon>
        <taxon>Embryophyta</taxon>
        <taxon>Tracheophyta</taxon>
        <taxon>Spermatophyta</taxon>
        <taxon>Magnoliopsida</taxon>
        <taxon>eudicotyledons</taxon>
        <taxon>Gunneridae</taxon>
        <taxon>Pentapetalae</taxon>
        <taxon>rosids</taxon>
        <taxon>malvids</taxon>
        <taxon>Brassicales</taxon>
        <taxon>Brassicaceae</taxon>
        <taxon>Brassiceae</taxon>
        <taxon>Eruca</taxon>
    </lineage>
</organism>
<dbReference type="PANTHER" id="PTHR11246">
    <property type="entry name" value="PRE-MRNA SPLICING FACTOR"/>
    <property type="match status" value="1"/>
</dbReference>